<evidence type="ECO:0000256" key="5">
    <source>
        <dbReference type="SAM" id="Phobius"/>
    </source>
</evidence>
<keyword evidence="4 5" id="KW-0472">Membrane</keyword>
<feature type="transmembrane region" description="Helical" evidence="5">
    <location>
        <begin position="144"/>
        <end position="164"/>
    </location>
</feature>
<reference evidence="13 14" key="3">
    <citation type="submission" date="2018-08" db="EMBL/GenBank/DDBJ databases">
        <title>A genome reference for cultivated species of the human gut microbiota.</title>
        <authorList>
            <person name="Zou Y."/>
            <person name="Xue W."/>
            <person name="Luo G."/>
        </authorList>
    </citation>
    <scope>NUCLEOTIDE SEQUENCE [LARGE SCALE GENOMIC DNA]</scope>
    <source>
        <strain evidence="9 14">AF24-4</strain>
        <strain evidence="8 13">AF28-15</strain>
        <strain evidence="10 15">AM27-11</strain>
    </source>
</reference>
<accession>A0A0M6WC12</accession>
<feature type="transmembrane region" description="Helical" evidence="5">
    <location>
        <begin position="33"/>
        <end position="53"/>
    </location>
</feature>
<evidence type="ECO:0000313" key="6">
    <source>
        <dbReference type="EMBL" id="CRL32057.1"/>
    </source>
</evidence>
<dbReference type="AlphaFoldDB" id="A0A0M6WC12"/>
<evidence type="ECO:0000313" key="15">
    <source>
        <dbReference type="Proteomes" id="UP000286271"/>
    </source>
</evidence>
<dbReference type="GeneID" id="75161214"/>
<organism evidence="6 11">
    <name type="scientific">Roseburia inulinivorans</name>
    <dbReference type="NCBI Taxonomy" id="360807"/>
    <lineage>
        <taxon>Bacteria</taxon>
        <taxon>Bacillati</taxon>
        <taxon>Bacillota</taxon>
        <taxon>Clostridia</taxon>
        <taxon>Lachnospirales</taxon>
        <taxon>Lachnospiraceae</taxon>
        <taxon>Roseburia</taxon>
    </lineage>
</organism>
<evidence type="ECO:0000256" key="3">
    <source>
        <dbReference type="ARBA" id="ARBA00022989"/>
    </source>
</evidence>
<protein>
    <submittedName>
        <fullName evidence="7">Holin-like protein CidB</fullName>
    </submittedName>
    <submittedName>
        <fullName evidence="6">LrgB family protein</fullName>
    </submittedName>
</protein>
<keyword evidence="3 5" id="KW-1133">Transmembrane helix</keyword>
<evidence type="ECO:0000313" key="8">
    <source>
        <dbReference type="EMBL" id="RGQ47489.1"/>
    </source>
</evidence>
<dbReference type="OrthoDB" id="9811701at2"/>
<dbReference type="InterPro" id="IPR007300">
    <property type="entry name" value="CidB/LrgB"/>
</dbReference>
<evidence type="ECO:0000256" key="4">
    <source>
        <dbReference type="ARBA" id="ARBA00023136"/>
    </source>
</evidence>
<dbReference type="Pfam" id="PF04172">
    <property type="entry name" value="LrgB"/>
    <property type="match status" value="1"/>
</dbReference>
<evidence type="ECO:0000313" key="12">
    <source>
        <dbReference type="Proteomes" id="UP000095395"/>
    </source>
</evidence>
<dbReference type="Proteomes" id="UP000286271">
    <property type="component" value="Unassembled WGS sequence"/>
</dbReference>
<evidence type="ECO:0000313" key="10">
    <source>
        <dbReference type="EMBL" id="RHE96114.1"/>
    </source>
</evidence>
<evidence type="ECO:0000313" key="11">
    <source>
        <dbReference type="Proteomes" id="UP000049828"/>
    </source>
</evidence>
<feature type="transmembrane region" description="Helical" evidence="5">
    <location>
        <begin position="6"/>
        <end position="26"/>
    </location>
</feature>
<gene>
    <name evidence="7" type="primary">cidB</name>
    <name evidence="10" type="ORF">DW707_12395</name>
    <name evidence="9" type="ORF">DWY29_15505</name>
    <name evidence="8" type="ORF">DWY96_11260</name>
    <name evidence="7" type="ORF">ERS852392_02641</name>
    <name evidence="6" type="ORF">RIL183_12341</name>
</gene>
<dbReference type="EMBL" id="QRTF01000025">
    <property type="protein sequence ID" value="RGQ47489.1"/>
    <property type="molecule type" value="Genomic_DNA"/>
</dbReference>
<evidence type="ECO:0000256" key="2">
    <source>
        <dbReference type="ARBA" id="ARBA00022692"/>
    </source>
</evidence>
<dbReference type="Proteomes" id="UP000283738">
    <property type="component" value="Unassembled WGS sequence"/>
</dbReference>
<sequence>MKSFLTDSVFLGVVVSLLTYEFGLWFKKKVKIAIFNPLLISVIAVMVFLVVFHIDYADYQEGAKYISYLLTPATVCLAVPLYEQFELLRKNLKAVIAGIISGVFTSMTCILVLALLFRFDHQQYVTLLPKSITTAIGMGVSEELGGYVTITVAVIIITGIFGYITADAVLKLFHIEEPIAKGIAIGSASHAVGTAKAMELGEIEGAMSSLSIAVSGILTVVAAMVYANLL</sequence>
<comment type="subcellular location">
    <subcellularLocation>
        <location evidence="1">Membrane</location>
        <topology evidence="1">Multi-pass membrane protein</topology>
    </subcellularLocation>
</comment>
<dbReference type="Proteomes" id="UP000049828">
    <property type="component" value="Unassembled WGS sequence"/>
</dbReference>
<keyword evidence="2 5" id="KW-0812">Transmembrane</keyword>
<name>A0A0M6WC12_9FIRM</name>
<feature type="transmembrane region" description="Helical" evidence="5">
    <location>
        <begin position="94"/>
        <end position="117"/>
    </location>
</feature>
<dbReference type="Proteomes" id="UP000285820">
    <property type="component" value="Unassembled WGS sequence"/>
</dbReference>
<dbReference type="STRING" id="360807.ERS852392_02641"/>
<dbReference type="GO" id="GO:0016020">
    <property type="term" value="C:membrane"/>
    <property type="evidence" value="ECO:0007669"/>
    <property type="project" value="UniProtKB-SubCell"/>
</dbReference>
<evidence type="ECO:0000313" key="7">
    <source>
        <dbReference type="EMBL" id="CUO26580.1"/>
    </source>
</evidence>
<evidence type="ECO:0000256" key="1">
    <source>
        <dbReference type="ARBA" id="ARBA00004141"/>
    </source>
</evidence>
<reference evidence="11" key="1">
    <citation type="submission" date="2015-05" db="EMBL/GenBank/DDBJ databases">
        <authorList>
            <consortium name="Pathogen Informatics"/>
        </authorList>
    </citation>
    <scope>NUCLEOTIDE SEQUENCE [LARGE SCALE GENOMIC DNA]</scope>
    <source>
        <strain evidence="7 12">2789STDY5608835</strain>
        <strain evidence="11">L1-83</strain>
    </source>
</reference>
<dbReference type="EMBL" id="QRUN01000036">
    <property type="protein sequence ID" value="RGR64928.1"/>
    <property type="molecule type" value="Genomic_DNA"/>
</dbReference>
<feature type="transmembrane region" description="Helical" evidence="5">
    <location>
        <begin position="206"/>
        <end position="227"/>
    </location>
</feature>
<dbReference type="EMBL" id="QSKW01000020">
    <property type="protein sequence ID" value="RHE96114.1"/>
    <property type="molecule type" value="Genomic_DNA"/>
</dbReference>
<dbReference type="PANTHER" id="PTHR30249:SF0">
    <property type="entry name" value="PLASTIDAL GLYCOLATE_GLYCERATE TRANSLOCATOR 1, CHLOROPLASTIC"/>
    <property type="match status" value="1"/>
</dbReference>
<evidence type="ECO:0000313" key="14">
    <source>
        <dbReference type="Proteomes" id="UP000285820"/>
    </source>
</evidence>
<keyword evidence="11" id="KW-1185">Reference proteome</keyword>
<dbReference type="PANTHER" id="PTHR30249">
    <property type="entry name" value="PUTATIVE SEROTONIN TRANSPORTER"/>
    <property type="match status" value="1"/>
</dbReference>
<dbReference type="RefSeq" id="WP_007888111.1">
    <property type="nucleotide sequence ID" value="NZ_CATWND010000052.1"/>
</dbReference>
<reference evidence="6" key="2">
    <citation type="submission" date="2015-05" db="EMBL/GenBank/DDBJ databases">
        <authorList>
            <person name="Wang D.B."/>
            <person name="Wang M."/>
        </authorList>
    </citation>
    <scope>NUCLEOTIDE SEQUENCE [LARGE SCALE GENOMIC DNA]</scope>
    <source>
        <strain evidence="6">L1-83</strain>
    </source>
</reference>
<feature type="transmembrane region" description="Helical" evidence="5">
    <location>
        <begin position="65"/>
        <end position="82"/>
    </location>
</feature>
<dbReference type="Proteomes" id="UP000095395">
    <property type="component" value="Unassembled WGS sequence"/>
</dbReference>
<evidence type="ECO:0000313" key="13">
    <source>
        <dbReference type="Proteomes" id="UP000283738"/>
    </source>
</evidence>
<proteinExistence type="predicted"/>
<dbReference type="EMBL" id="CVRS01000002">
    <property type="protein sequence ID" value="CRL32057.1"/>
    <property type="molecule type" value="Genomic_DNA"/>
</dbReference>
<dbReference type="EMBL" id="CYYR01000020">
    <property type="protein sequence ID" value="CUO26580.1"/>
    <property type="molecule type" value="Genomic_DNA"/>
</dbReference>
<evidence type="ECO:0000313" key="9">
    <source>
        <dbReference type="EMBL" id="RGR64928.1"/>
    </source>
</evidence>